<comment type="subcellular location">
    <subcellularLocation>
        <location evidence="6">Endoplasmic reticulum membrane</location>
        <topology evidence="6">Multi-pass membrane protein</topology>
    </subcellularLocation>
    <subcellularLocation>
        <location evidence="6">Endoplasmic reticulum-Golgi intermediate compartment membrane</location>
        <topology evidence="6">Multi-pass membrane protein</topology>
    </subcellularLocation>
    <subcellularLocation>
        <location evidence="6">Cytoplasmic vesicle</location>
        <location evidence="6">COPII-coated vesicle membrane</location>
        <topology evidence="6">Multi-pass membrane protein</topology>
    </subcellularLocation>
</comment>
<dbReference type="GO" id="GO:0070072">
    <property type="term" value="P:vacuolar proton-transporting V-type ATPase complex assembly"/>
    <property type="evidence" value="ECO:0007669"/>
    <property type="project" value="UniProtKB-UniRule"/>
</dbReference>
<evidence type="ECO:0000256" key="5">
    <source>
        <dbReference type="ARBA" id="ARBA00023329"/>
    </source>
</evidence>
<dbReference type="AlphaFoldDB" id="A0A6H0XMD3"/>
<comment type="similarity">
    <text evidence="6">Belongs to the VMA21 family.</text>
</comment>
<evidence type="ECO:0000256" key="6">
    <source>
        <dbReference type="HAMAP-Rule" id="MF_03058"/>
    </source>
</evidence>
<keyword evidence="9" id="KW-1185">Reference proteome</keyword>
<comment type="caution">
    <text evidence="6">Lacks conserved residue(s) required for the propagation of feature annotation.</text>
</comment>
<accession>A0A6H0XMD3</accession>
<name>A0A6H0XMD3_9PEZI</name>
<reference evidence="8 9" key="1">
    <citation type="journal article" date="2016" name="Sci. Rep.">
        <title>Peltaster fructicola genome reveals evolution from an invasive phytopathogen to an ectophytic parasite.</title>
        <authorList>
            <person name="Xu C."/>
            <person name="Chen H."/>
            <person name="Gleason M.L."/>
            <person name="Xu J.R."/>
            <person name="Liu H."/>
            <person name="Zhang R."/>
            <person name="Sun G."/>
        </authorList>
    </citation>
    <scope>NUCLEOTIDE SEQUENCE [LARGE SCALE GENOMIC DNA]</scope>
    <source>
        <strain evidence="8 9">LNHT1506</strain>
    </source>
</reference>
<dbReference type="PANTHER" id="PTHR31792:SF3">
    <property type="entry name" value="VACUOLAR ATPASE ASSEMBLY INTEGRAL MEMBRANE PROTEIN VMA21"/>
    <property type="match status" value="1"/>
</dbReference>
<dbReference type="PANTHER" id="PTHR31792">
    <property type="entry name" value="VACUOLAR ATPASE ASSEMBLY INTEGRAL MEMBRANE PROTEIN VMA21"/>
    <property type="match status" value="1"/>
</dbReference>
<dbReference type="GO" id="GO:0005789">
    <property type="term" value="C:endoplasmic reticulum membrane"/>
    <property type="evidence" value="ECO:0007669"/>
    <property type="project" value="UniProtKB-SubCell"/>
</dbReference>
<dbReference type="HAMAP" id="MF_03058">
    <property type="entry name" value="VMA21"/>
    <property type="match status" value="1"/>
</dbReference>
<keyword evidence="3 6" id="KW-1133">Transmembrane helix</keyword>
<dbReference type="InterPro" id="IPR019013">
    <property type="entry name" value="Vma21"/>
</dbReference>
<evidence type="ECO:0000256" key="3">
    <source>
        <dbReference type="ARBA" id="ARBA00022989"/>
    </source>
</evidence>
<keyword evidence="2 6" id="KW-0256">Endoplasmic reticulum</keyword>
<evidence type="ECO:0000256" key="7">
    <source>
        <dbReference type="SAM" id="MobiDB-lite"/>
    </source>
</evidence>
<feature type="transmembrane region" description="Helical" evidence="6">
    <location>
        <begin position="68"/>
        <end position="89"/>
    </location>
</feature>
<dbReference type="EMBL" id="CP051139">
    <property type="protein sequence ID" value="QIW95883.1"/>
    <property type="molecule type" value="Genomic_DNA"/>
</dbReference>
<proteinExistence type="inferred from homology"/>
<dbReference type="Proteomes" id="UP000503462">
    <property type="component" value="Chromosome 1"/>
</dbReference>
<organism evidence="8 9">
    <name type="scientific">Peltaster fructicola</name>
    <dbReference type="NCBI Taxonomy" id="286661"/>
    <lineage>
        <taxon>Eukaryota</taxon>
        <taxon>Fungi</taxon>
        <taxon>Dikarya</taxon>
        <taxon>Ascomycota</taxon>
        <taxon>Pezizomycotina</taxon>
        <taxon>Dothideomycetes</taxon>
        <taxon>Dothideomycetes incertae sedis</taxon>
        <taxon>Peltaster</taxon>
    </lineage>
</organism>
<evidence type="ECO:0000256" key="1">
    <source>
        <dbReference type="ARBA" id="ARBA00022692"/>
    </source>
</evidence>
<evidence type="ECO:0000313" key="8">
    <source>
        <dbReference type="EMBL" id="QIW95883.1"/>
    </source>
</evidence>
<protein>
    <submittedName>
        <fullName evidence="8">Uncharacterized protein</fullName>
    </submittedName>
</protein>
<dbReference type="OrthoDB" id="160405at2759"/>
<dbReference type="GO" id="GO:0012507">
    <property type="term" value="C:ER to Golgi transport vesicle membrane"/>
    <property type="evidence" value="ECO:0007669"/>
    <property type="project" value="UniProtKB-SubCell"/>
</dbReference>
<keyword evidence="1 6" id="KW-0812">Transmembrane</keyword>
<sequence length="107" mass="11559">MTTRRITSQEKTHLDQDELRDGQKSNISPAVPGHVIAKLLGFTFAMVTVPIGSYFLTVNNVFGGNATYAGGLAAVMANVVLLGYVVVAFNEDQDERKAAEESKKKSL</sequence>
<feature type="transmembrane region" description="Helical" evidence="6">
    <location>
        <begin position="35"/>
        <end position="56"/>
    </location>
</feature>
<comment type="function">
    <text evidence="6">Required for the assembly of the V0 complex of the vacuolar ATPase (V-ATPase) in the endoplasmic reticulum.</text>
</comment>
<evidence type="ECO:0000313" key="9">
    <source>
        <dbReference type="Proteomes" id="UP000503462"/>
    </source>
</evidence>
<keyword evidence="4 6" id="KW-0472">Membrane</keyword>
<keyword evidence="5 6" id="KW-0968">Cytoplasmic vesicle</keyword>
<evidence type="ECO:0000256" key="2">
    <source>
        <dbReference type="ARBA" id="ARBA00022824"/>
    </source>
</evidence>
<feature type="region of interest" description="Disordered" evidence="7">
    <location>
        <begin position="1"/>
        <end position="28"/>
    </location>
</feature>
<gene>
    <name evidence="8" type="ORF">AMS68_001401</name>
</gene>
<evidence type="ECO:0000256" key="4">
    <source>
        <dbReference type="ARBA" id="ARBA00023136"/>
    </source>
</evidence>
<dbReference type="Pfam" id="PF09446">
    <property type="entry name" value="VMA21"/>
    <property type="match status" value="1"/>
</dbReference>
<dbReference type="GO" id="GO:0033116">
    <property type="term" value="C:endoplasmic reticulum-Golgi intermediate compartment membrane"/>
    <property type="evidence" value="ECO:0007669"/>
    <property type="project" value="UniProtKB-SubCell"/>
</dbReference>
<feature type="compositionally biased region" description="Basic and acidic residues" evidence="7">
    <location>
        <begin position="7"/>
        <end position="23"/>
    </location>
</feature>